<protein>
    <recommendedName>
        <fullName evidence="2">Peptidase S74 domain-containing protein</fullName>
    </recommendedName>
</protein>
<dbReference type="AlphaFoldDB" id="A0A837NLU1"/>
<keyword evidence="1" id="KW-0175">Coiled coil</keyword>
<dbReference type="InterPro" id="IPR030392">
    <property type="entry name" value="S74_ICA"/>
</dbReference>
<name>A0A837NLU1_LACPN</name>
<reference evidence="3" key="1">
    <citation type="journal article" date="2016" name="Genome Announc.">
        <title>Draft Genome Sequence of Lactobacillus plantarum 2025.</title>
        <authorList>
            <person name="Karlyshev A.V."/>
            <person name="Khlebnikov V.C."/>
            <person name="Kosarev I.V."/>
            <person name="Abramov V.M."/>
        </authorList>
    </citation>
    <scope>NUCLEOTIDE SEQUENCE [LARGE SCALE GENOMIC DNA]</scope>
    <source>
        <strain evidence="3">2025</strain>
    </source>
</reference>
<accession>A0A837NLU1</accession>
<evidence type="ECO:0000259" key="2">
    <source>
        <dbReference type="PROSITE" id="PS51688"/>
    </source>
</evidence>
<dbReference type="EMBL" id="AVFJ02000041">
    <property type="protein sequence ID" value="KPL56467.1"/>
    <property type="molecule type" value="Genomic_DNA"/>
</dbReference>
<evidence type="ECO:0000313" key="3">
    <source>
        <dbReference type="EMBL" id="KPL56467.1"/>
    </source>
</evidence>
<gene>
    <name evidence="3" type="ORF">N876_0211535</name>
</gene>
<dbReference type="RefSeq" id="WP_054519166.1">
    <property type="nucleotide sequence ID" value="NZ_CP076824.1"/>
</dbReference>
<organism evidence="3">
    <name type="scientific">Lactiplantibacillus plantarum 2025</name>
    <dbReference type="NCBI Taxonomy" id="1385856"/>
    <lineage>
        <taxon>Bacteria</taxon>
        <taxon>Bacillati</taxon>
        <taxon>Bacillota</taxon>
        <taxon>Bacilli</taxon>
        <taxon>Lactobacillales</taxon>
        <taxon>Lactobacillaceae</taxon>
        <taxon>Lactiplantibacillus</taxon>
    </lineage>
</organism>
<sequence>MAESNATQVILTDDGLKIIKAQSTADSAAGGVTNLNDPNLMSVIEKQNNIAQFAGLTSQYNVLVQNAKDDGIDTTAVTTAYNNLNKFMADALADPDNASDIDRAAYKKYQDAYNEELANIQSAFQNNADNRFASAANATSQAASTASQAFSQAQSVFDYANSEIAVTSTAIDKAQSAADSASSQAIKAIDTGNVTSQAVTDLKDGSTMTIAQLQNGLESKVSNSEYASYKYQTSSQIGEMVTNGAFSAYQKTTADLISSKVATSAFSAYQATTAEAIESKVESSDFTTYKEQTADMFVSKVSFNNLAISNRNLALGTATPFTMNGNNSTNQAQYMYSTSGTIAKGTTVTLTFDITSTNATGTYSIQFVGGTWQSVPWDSPLVSGKQHHSHTFTTTDDFSGGLNLRLDNTTATVTVSNFIISESSKEVSWTPAPEDTQSQITQLADKINFRVTKDGLISQINLQAKNTLISSGGQLTLAGNTIYFDTNNPVIIPSANIETVLVRKQLQAADISANKFSTNNETFTVDENGAITAKNMVLTGGTLTSPTINASTINGSTINGTTFHGGDIISDSNNTAKYYPMTITPDGAYKSTYFDSMVGLQSSVESGAIAYKYRSMIGNGQYLAYDSVINGQGLDLQSGYTSAKDTTFSNPVSTTTGYVIVNANDGITLHGDNQQITFNGTSADVTPKGVIITPYGNINPNGTQNIWYVGNNMNMKTASFGMDGSGTYNIQFNRSLDIGNFNINTYHTFTSTDGAPIHFAKGPGGAADIYAGTVHYDSLVKSSLLSVKKDVQKADTAYWAQLVNSIDLATYQYKSDDSNSHIRLSSIVDDVNDTKQWRLPDIFISRDENGKLNGVDDSVLLNATLATVQEQQKEIDQLNGHNMELEARLNKLEARLHEQHYDDQHSN</sequence>
<proteinExistence type="predicted"/>
<feature type="domain" description="Peptidase S74" evidence="2">
    <location>
        <begin position="783"/>
        <end position="882"/>
    </location>
</feature>
<comment type="caution">
    <text evidence="3">The sequence shown here is derived from an EMBL/GenBank/DDBJ whole genome shotgun (WGS) entry which is preliminary data.</text>
</comment>
<dbReference type="PROSITE" id="PS51688">
    <property type="entry name" value="ICA"/>
    <property type="match status" value="1"/>
</dbReference>
<evidence type="ECO:0000256" key="1">
    <source>
        <dbReference type="SAM" id="Coils"/>
    </source>
</evidence>
<feature type="coiled-coil region" evidence="1">
    <location>
        <begin position="861"/>
        <end position="902"/>
    </location>
</feature>